<dbReference type="SUPFAM" id="SSF53448">
    <property type="entry name" value="Nucleotide-diphospho-sugar transferases"/>
    <property type="match status" value="1"/>
</dbReference>
<dbReference type="Gene3D" id="3.90.550.10">
    <property type="entry name" value="Spore Coat Polysaccharide Biosynthesis Protein SpsA, Chain A"/>
    <property type="match status" value="1"/>
</dbReference>
<dbReference type="RefSeq" id="WP_084350720.1">
    <property type="nucleotide sequence ID" value="NZ_FWYD01000002.1"/>
</dbReference>
<dbReference type="STRING" id="1387277.SAMN06295998_102333"/>
<evidence type="ECO:0000313" key="2">
    <source>
        <dbReference type="Proteomes" id="UP000192330"/>
    </source>
</evidence>
<keyword evidence="2" id="KW-1185">Reference proteome</keyword>
<protein>
    <recommendedName>
        <fullName evidence="3">Nucleotide-diphospho-sugar transferase domain-containing protein</fullName>
    </recommendedName>
</protein>
<accession>A0A1W2A2H9</accession>
<sequence length="230" mass="27031">MDRSGGRGVMYIAWGSAHVDVARRSAASVKKSNPGLQTCIWCAESDDTSGFDLSFVIPEGLKRPKVDLLPDTPFDETLYLDNDTIIRADLRSLFDLLQKFELCGAHVMLWHRPRHRKVWRKEPPDAFPEINCGVLLYRSSDRVFDFFREWSRAFTVAGFRVDQVTFRELLWDSDLRFYVFPPQYNKRIFEPSEVIWSDQPKPRIVHLPILRPQKTRFKTWFGEQIARYWG</sequence>
<organism evidence="1 2">
    <name type="scientific">Primorskyibacter flagellatus</name>
    <dbReference type="NCBI Taxonomy" id="1387277"/>
    <lineage>
        <taxon>Bacteria</taxon>
        <taxon>Pseudomonadati</taxon>
        <taxon>Pseudomonadota</taxon>
        <taxon>Alphaproteobacteria</taxon>
        <taxon>Rhodobacterales</taxon>
        <taxon>Roseobacteraceae</taxon>
        <taxon>Primorskyibacter</taxon>
    </lineage>
</organism>
<evidence type="ECO:0000313" key="1">
    <source>
        <dbReference type="EMBL" id="SMC54826.1"/>
    </source>
</evidence>
<dbReference type="EMBL" id="FWYD01000002">
    <property type="protein sequence ID" value="SMC54826.1"/>
    <property type="molecule type" value="Genomic_DNA"/>
</dbReference>
<name>A0A1W2A2H9_9RHOB</name>
<dbReference type="AlphaFoldDB" id="A0A1W2A2H9"/>
<dbReference type="Proteomes" id="UP000192330">
    <property type="component" value="Unassembled WGS sequence"/>
</dbReference>
<dbReference type="InterPro" id="IPR029044">
    <property type="entry name" value="Nucleotide-diphossugar_trans"/>
</dbReference>
<dbReference type="OrthoDB" id="181606at2"/>
<gene>
    <name evidence="1" type="ORF">SAMN06295998_102333</name>
</gene>
<proteinExistence type="predicted"/>
<reference evidence="1 2" key="1">
    <citation type="submission" date="2017-04" db="EMBL/GenBank/DDBJ databases">
        <authorList>
            <person name="Afonso C.L."/>
            <person name="Miller P.J."/>
            <person name="Scott M.A."/>
            <person name="Spackman E."/>
            <person name="Goraichik I."/>
            <person name="Dimitrov K.M."/>
            <person name="Suarez D.L."/>
            <person name="Swayne D.E."/>
        </authorList>
    </citation>
    <scope>NUCLEOTIDE SEQUENCE [LARGE SCALE GENOMIC DNA]</scope>
    <source>
        <strain evidence="1 2">CGMCC 1.12644</strain>
    </source>
</reference>
<evidence type="ECO:0008006" key="3">
    <source>
        <dbReference type="Google" id="ProtNLM"/>
    </source>
</evidence>